<reference evidence="16 17" key="1">
    <citation type="submission" date="2019-07" db="EMBL/GenBank/DDBJ databases">
        <authorList>
            <person name="Jastrzebski P J."/>
            <person name="Paukszto L."/>
            <person name="Jastrzebski P J."/>
        </authorList>
    </citation>
    <scope>NUCLEOTIDE SEQUENCE [LARGE SCALE GENOMIC DNA]</scope>
    <source>
        <strain evidence="16 17">WMS-il1</strain>
    </source>
</reference>
<evidence type="ECO:0000256" key="9">
    <source>
        <dbReference type="ARBA" id="ARBA00023159"/>
    </source>
</evidence>
<feature type="compositionally biased region" description="Acidic residues" evidence="13">
    <location>
        <begin position="69"/>
        <end position="87"/>
    </location>
</feature>
<dbReference type="Gene3D" id="2.30.30.30">
    <property type="match status" value="3"/>
</dbReference>
<dbReference type="CDD" id="cd06081">
    <property type="entry name" value="KOW_Spt5_1"/>
    <property type="match status" value="1"/>
</dbReference>
<dbReference type="GO" id="GO:0032784">
    <property type="term" value="P:regulation of DNA-templated transcription elongation"/>
    <property type="evidence" value="ECO:0007669"/>
    <property type="project" value="InterPro"/>
</dbReference>
<dbReference type="InterPro" id="IPR036735">
    <property type="entry name" value="NGN_dom_sf"/>
</dbReference>
<dbReference type="SMART" id="SM00739">
    <property type="entry name" value="KOW"/>
    <property type="match status" value="5"/>
</dbReference>
<evidence type="ECO:0000313" key="16">
    <source>
        <dbReference type="EMBL" id="VUZ45433.1"/>
    </source>
</evidence>
<feature type="domain" description="KOW" evidence="15">
    <location>
        <begin position="428"/>
        <end position="455"/>
    </location>
</feature>
<dbReference type="Pfam" id="PF23042">
    <property type="entry name" value="KOW1_SPT5"/>
    <property type="match status" value="1"/>
</dbReference>
<dbReference type="InterPro" id="IPR005824">
    <property type="entry name" value="KOW"/>
</dbReference>
<dbReference type="EMBL" id="CABIJS010000177">
    <property type="protein sequence ID" value="VUZ45433.1"/>
    <property type="molecule type" value="Genomic_DNA"/>
</dbReference>
<dbReference type="CDD" id="cd09888">
    <property type="entry name" value="NGN_Euk"/>
    <property type="match status" value="1"/>
</dbReference>
<evidence type="ECO:0000256" key="4">
    <source>
        <dbReference type="ARBA" id="ARBA00021370"/>
    </source>
</evidence>
<dbReference type="CDD" id="cd06082">
    <property type="entry name" value="KOW_Spt5_2"/>
    <property type="match status" value="1"/>
</dbReference>
<evidence type="ECO:0000256" key="5">
    <source>
        <dbReference type="ARBA" id="ARBA00022491"/>
    </source>
</evidence>
<dbReference type="PIRSF" id="PIRSF036945">
    <property type="entry name" value="Spt5"/>
    <property type="match status" value="1"/>
</dbReference>
<evidence type="ECO:0000313" key="17">
    <source>
        <dbReference type="Proteomes" id="UP000321570"/>
    </source>
</evidence>
<dbReference type="GO" id="GO:0006357">
    <property type="term" value="P:regulation of transcription by RNA polymerase II"/>
    <property type="evidence" value="ECO:0007669"/>
    <property type="project" value="InterPro"/>
</dbReference>
<keyword evidence="7" id="KW-0677">Repeat</keyword>
<dbReference type="CDD" id="cd06084">
    <property type="entry name" value="KOW_Spt5_4"/>
    <property type="match status" value="1"/>
</dbReference>
<feature type="domain" description="NusG-like N-terminal" evidence="14">
    <location>
        <begin position="165"/>
        <end position="256"/>
    </location>
</feature>
<feature type="compositionally biased region" description="Polar residues" evidence="13">
    <location>
        <begin position="832"/>
        <end position="852"/>
    </location>
</feature>
<feature type="region of interest" description="Disordered" evidence="13">
    <location>
        <begin position="772"/>
        <end position="862"/>
    </location>
</feature>
<dbReference type="InterPro" id="IPR005100">
    <property type="entry name" value="NGN-domain"/>
</dbReference>
<keyword evidence="9" id="KW-0010">Activator</keyword>
<proteinExistence type="inferred from homology"/>
<evidence type="ECO:0000256" key="13">
    <source>
        <dbReference type="SAM" id="MobiDB-lite"/>
    </source>
</evidence>
<feature type="region of interest" description="Disordered" evidence="13">
    <location>
        <begin position="665"/>
        <end position="713"/>
    </location>
</feature>
<evidence type="ECO:0000256" key="12">
    <source>
        <dbReference type="ARBA" id="ARBA00029645"/>
    </source>
</evidence>
<dbReference type="FunFam" id="2.30.30.30:FF:000013">
    <property type="entry name" value="Transcription elongation factor SPT5"/>
    <property type="match status" value="1"/>
</dbReference>
<dbReference type="FunFam" id="3.30.70.940:FF:000005">
    <property type="entry name" value="Transcription elongation factor SPT5"/>
    <property type="match status" value="1"/>
</dbReference>
<feature type="domain" description="KOW" evidence="15">
    <location>
        <begin position="610"/>
        <end position="637"/>
    </location>
</feature>
<dbReference type="Pfam" id="PF23284">
    <property type="entry name" value="KOW2_Spt5"/>
    <property type="match status" value="1"/>
</dbReference>
<dbReference type="InterPro" id="IPR041978">
    <property type="entry name" value="KOW_Spt5_5"/>
</dbReference>
<dbReference type="SUPFAM" id="SSF50104">
    <property type="entry name" value="Translation proteins SH3-like domain"/>
    <property type="match status" value="1"/>
</dbReference>
<dbReference type="CDD" id="cd06083">
    <property type="entry name" value="KOW_Spt5_3"/>
    <property type="match status" value="1"/>
</dbReference>
<dbReference type="InterPro" id="IPR039385">
    <property type="entry name" value="NGN_Euk"/>
</dbReference>
<dbReference type="Pfam" id="PF23037">
    <property type="entry name" value="KOWx_SPT5"/>
    <property type="match status" value="1"/>
</dbReference>
<keyword evidence="6" id="KW-0597">Phosphoprotein</keyword>
<evidence type="ECO:0000256" key="2">
    <source>
        <dbReference type="ARBA" id="ARBA00006956"/>
    </source>
</evidence>
<dbReference type="GO" id="GO:0032044">
    <property type="term" value="C:DSIF complex"/>
    <property type="evidence" value="ECO:0007669"/>
    <property type="project" value="TreeGrafter"/>
</dbReference>
<keyword evidence="11" id="KW-0539">Nucleus</keyword>
<feature type="domain" description="KOW" evidence="15">
    <location>
        <begin position="714"/>
        <end position="741"/>
    </location>
</feature>
<comment type="subcellular location">
    <subcellularLocation>
        <location evidence="1">Nucleus</location>
    </subcellularLocation>
</comment>
<gene>
    <name evidence="16" type="ORF">WMSIL1_LOCUS5444</name>
</gene>
<dbReference type="InterPro" id="IPR039659">
    <property type="entry name" value="SPT5"/>
</dbReference>
<feature type="compositionally biased region" description="Polar residues" evidence="13">
    <location>
        <begin position="665"/>
        <end position="683"/>
    </location>
</feature>
<dbReference type="Proteomes" id="UP000321570">
    <property type="component" value="Unassembled WGS sequence"/>
</dbReference>
<feature type="domain" description="KOW" evidence="15">
    <location>
        <begin position="261"/>
        <end position="288"/>
    </location>
</feature>
<feature type="compositionally biased region" description="Gly residues" evidence="13">
    <location>
        <begin position="694"/>
        <end position="710"/>
    </location>
</feature>
<evidence type="ECO:0000256" key="1">
    <source>
        <dbReference type="ARBA" id="ARBA00004123"/>
    </source>
</evidence>
<dbReference type="GO" id="GO:0006368">
    <property type="term" value="P:transcription elongation by RNA polymerase II"/>
    <property type="evidence" value="ECO:0007669"/>
    <property type="project" value="TreeGrafter"/>
</dbReference>
<dbReference type="InterPro" id="IPR022581">
    <property type="entry name" value="Spt5_N"/>
</dbReference>
<dbReference type="InterPro" id="IPR014722">
    <property type="entry name" value="Rib_uL2_dom2"/>
</dbReference>
<evidence type="ECO:0000259" key="14">
    <source>
        <dbReference type="SMART" id="SM00738"/>
    </source>
</evidence>
<dbReference type="InterPro" id="IPR041977">
    <property type="entry name" value="KOW_Spt5_4"/>
</dbReference>
<evidence type="ECO:0000256" key="6">
    <source>
        <dbReference type="ARBA" id="ARBA00022553"/>
    </source>
</evidence>
<evidence type="ECO:0000256" key="10">
    <source>
        <dbReference type="ARBA" id="ARBA00023163"/>
    </source>
</evidence>
<feature type="compositionally biased region" description="Basic residues" evidence="13">
    <location>
        <begin position="49"/>
        <end position="58"/>
    </location>
</feature>
<dbReference type="Pfam" id="PF23291">
    <property type="entry name" value="KOW4_SPT5"/>
    <property type="match status" value="1"/>
</dbReference>
<dbReference type="InterPro" id="IPR017071">
    <property type="entry name" value="TF_Spt5_eukaryote"/>
</dbReference>
<dbReference type="AlphaFoldDB" id="A0A564YFN7"/>
<dbReference type="InterPro" id="IPR008991">
    <property type="entry name" value="Translation_prot_SH3-like_sf"/>
</dbReference>
<dbReference type="PANTHER" id="PTHR11125">
    <property type="entry name" value="SUPPRESSOR OF TY 5"/>
    <property type="match status" value="1"/>
</dbReference>
<dbReference type="SMART" id="SM00738">
    <property type="entry name" value="NGN"/>
    <property type="match status" value="1"/>
</dbReference>
<feature type="compositionally biased region" description="Acidic residues" evidence="13">
    <location>
        <begin position="19"/>
        <end position="45"/>
    </location>
</feature>
<protein>
    <recommendedName>
        <fullName evidence="3">Transcription elongation factor SPT5</fullName>
    </recommendedName>
    <alternativeName>
        <fullName evidence="12">DRB sensitivity-inducing factor large subunit</fullName>
    </alternativeName>
    <alternativeName>
        <fullName evidence="4">Transcription elongation factor spt5</fullName>
    </alternativeName>
</protein>
<dbReference type="InterPro" id="IPR057936">
    <property type="entry name" value="KOWx_Spt5"/>
</dbReference>
<evidence type="ECO:0000259" key="15">
    <source>
        <dbReference type="SMART" id="SM00739"/>
    </source>
</evidence>
<dbReference type="GO" id="GO:0003729">
    <property type="term" value="F:mRNA binding"/>
    <property type="evidence" value="ECO:0007669"/>
    <property type="project" value="TreeGrafter"/>
</dbReference>
<dbReference type="Pfam" id="PF23290">
    <property type="entry name" value="KOW5_SPT5"/>
    <property type="match status" value="1"/>
</dbReference>
<evidence type="ECO:0000256" key="11">
    <source>
        <dbReference type="ARBA" id="ARBA00023242"/>
    </source>
</evidence>
<sequence>MDSDGDSYVPVKRRRHEEESDDPSEESEKLSDEEEEDEEEEDDEEVHGRHGKRGKRHRDLSDVRNLFIDEAEAVDEDEEEEEDFDEDAELLGHEDVEAIQSAMASARDLEARNRMQEFTEQDADELERYFTERYEKSNFASRQLGEGYGMAASIQQQQNIPGIKDPHLWLVKCQIGEERATAITLARKFLAFQCTASPLQIKSVIAKDTLKGYIYIEAFKQTHVKQAIEGVSALARAQFDQKLVPVEEMIDVLRVVKETSQLKPKQWVRIKGGRYKNDLARVESVEDAQNIVWLKLVPRIDYDRKRNRMYESEPPNGDPSGNMNRKFNWKRPPAALFDPSKVSDRISTNGRYVVFESNQYDSAGFLLKDFRINTVISEGIRPTLSELELFNQMPDGVELAAAAASVASKGSMAPKLGSNGEVLSVDHGFLPGDIVEVCDGELKNLRGRVTSAEPDGRIIVQPSHNDLKEPIPFNTHELRKYFEQGDHVKVINGRYRNETGLLLVYEPNICLVLPDSGMSEIRVAPRDLRLWQGRAGPTDSGNPGGVQLNDFVQIDTQNAGVVIQMDRENISILTCHGRVVNVRANTALRVIKFGGPRSVAPQALDHNSNIIKVKDTVRFLDKPYTGTVGEIRYIYRSWIFVYCRTYPENSGMMVGKSKQVALIGGSNTNNETNSDTAAGSSGNRPAIQQLAGNRRGGGRSGGGNRRGGGNQVDRSLIGKSARIIAGTLKGLTGIICDATAKEVLMELHSQFKKVHVLRMNVGLLDRSGNLINDGRTGAGTPRPTPMREPRTPMAGSVTPRLGSMTPRADATPLPYAFNPTVATPAHFGGDDGSSTPGYQPWQTPDVSRTPRSGLTMDDEDDD</sequence>
<keyword evidence="10" id="KW-0804">Transcription</keyword>
<name>A0A564YFN7_HYMDI</name>
<accession>A0A564YFN7</accession>
<dbReference type="InterPro" id="IPR041973">
    <property type="entry name" value="KOW_Spt5_1"/>
</dbReference>
<dbReference type="Gene3D" id="3.30.70.940">
    <property type="entry name" value="NusG, N-terminal domain"/>
    <property type="match status" value="1"/>
</dbReference>
<dbReference type="PANTHER" id="PTHR11125:SF7">
    <property type="entry name" value="TRANSCRIPTION ELONGATION FACTOR SPT5"/>
    <property type="match status" value="1"/>
</dbReference>
<organism evidence="16 17">
    <name type="scientific">Hymenolepis diminuta</name>
    <name type="common">Rat tapeworm</name>
    <dbReference type="NCBI Taxonomy" id="6216"/>
    <lineage>
        <taxon>Eukaryota</taxon>
        <taxon>Metazoa</taxon>
        <taxon>Spiralia</taxon>
        <taxon>Lophotrochozoa</taxon>
        <taxon>Platyhelminthes</taxon>
        <taxon>Cestoda</taxon>
        <taxon>Eucestoda</taxon>
        <taxon>Cyclophyllidea</taxon>
        <taxon>Hymenolepididae</taxon>
        <taxon>Hymenolepis</taxon>
    </lineage>
</organism>
<comment type="similarity">
    <text evidence="2">Belongs to the SPT5 family.</text>
</comment>
<dbReference type="InterPro" id="IPR041975">
    <property type="entry name" value="KOW_Spt5_2"/>
</dbReference>
<evidence type="ECO:0000256" key="7">
    <source>
        <dbReference type="ARBA" id="ARBA00022737"/>
    </source>
</evidence>
<evidence type="ECO:0000256" key="3">
    <source>
        <dbReference type="ARBA" id="ARBA00020181"/>
    </source>
</evidence>
<evidence type="ECO:0000256" key="8">
    <source>
        <dbReference type="ARBA" id="ARBA00023015"/>
    </source>
</evidence>
<dbReference type="InterPro" id="IPR006645">
    <property type="entry name" value="NGN-like_dom"/>
</dbReference>
<dbReference type="Pfam" id="PF11942">
    <property type="entry name" value="Spt5_N"/>
    <property type="match status" value="1"/>
</dbReference>
<keyword evidence="8" id="KW-0805">Transcription regulation</keyword>
<dbReference type="InterPro" id="IPR041976">
    <property type="entry name" value="KOW_Spt5_3"/>
</dbReference>
<feature type="domain" description="KOW" evidence="15">
    <location>
        <begin position="481"/>
        <end position="508"/>
    </location>
</feature>
<keyword evidence="17" id="KW-1185">Reference proteome</keyword>
<feature type="region of interest" description="Disordered" evidence="13">
    <location>
        <begin position="1"/>
        <end position="87"/>
    </location>
</feature>
<dbReference type="Pfam" id="PF03439">
    <property type="entry name" value="Spt5-NGN"/>
    <property type="match status" value="1"/>
</dbReference>
<keyword evidence="5" id="KW-0678">Repressor</keyword>